<name>A0A1H3LGT5_9PSEU</name>
<dbReference type="RefSeq" id="WP_093271016.1">
    <property type="nucleotide sequence ID" value="NZ_FNOK01000031.1"/>
</dbReference>
<dbReference type="GO" id="GO:0004176">
    <property type="term" value="F:ATP-dependent peptidase activity"/>
    <property type="evidence" value="ECO:0007669"/>
    <property type="project" value="InterPro"/>
</dbReference>
<gene>
    <name evidence="1" type="ORF">SAMN05216215_103156</name>
</gene>
<accession>A0A1H3LGT5</accession>
<dbReference type="EMBL" id="FNOK01000031">
    <property type="protein sequence ID" value="SDY63369.1"/>
    <property type="molecule type" value="Genomic_DNA"/>
</dbReference>
<dbReference type="Proteomes" id="UP000199529">
    <property type="component" value="Unassembled WGS sequence"/>
</dbReference>
<dbReference type="AlphaFoldDB" id="A0A1H3LGT5"/>
<dbReference type="InterPro" id="IPR037219">
    <property type="entry name" value="Peptidase_M41-like"/>
</dbReference>
<dbReference type="OrthoDB" id="3622807at2"/>
<dbReference type="GO" id="GO:0006508">
    <property type="term" value="P:proteolysis"/>
    <property type="evidence" value="ECO:0007669"/>
    <property type="project" value="InterPro"/>
</dbReference>
<keyword evidence="2" id="KW-1185">Reference proteome</keyword>
<evidence type="ECO:0000313" key="2">
    <source>
        <dbReference type="Proteomes" id="UP000199529"/>
    </source>
</evidence>
<dbReference type="SUPFAM" id="SSF140990">
    <property type="entry name" value="FtsH protease domain-like"/>
    <property type="match status" value="1"/>
</dbReference>
<proteinExistence type="predicted"/>
<reference evidence="2" key="1">
    <citation type="submission" date="2016-10" db="EMBL/GenBank/DDBJ databases">
        <authorList>
            <person name="Varghese N."/>
            <person name="Submissions S."/>
        </authorList>
    </citation>
    <scope>NUCLEOTIDE SEQUENCE [LARGE SCALE GENOMIC DNA]</scope>
    <source>
        <strain evidence="2">CGMCC 4.3530</strain>
    </source>
</reference>
<evidence type="ECO:0000313" key="1">
    <source>
        <dbReference type="EMBL" id="SDY63369.1"/>
    </source>
</evidence>
<sequence>MLKAQPQLDAIEPEWAAAAVHEIGHAVAHQHAGLKVRKVRIWKTWFTGAVRGQTDIAESWLPNELLPGYLVACMAGPEAEMHWRVISGHRGKTVSHGDDVEFRRVGKGIDLSKRDARMQARRLVVEEWGRIEVLAAWLAESGSLRGGAL</sequence>
<dbReference type="STRING" id="418495.SAMN05216215_103156"/>
<organism evidence="1 2">
    <name type="scientific">Saccharopolyspora shandongensis</name>
    <dbReference type="NCBI Taxonomy" id="418495"/>
    <lineage>
        <taxon>Bacteria</taxon>
        <taxon>Bacillati</taxon>
        <taxon>Actinomycetota</taxon>
        <taxon>Actinomycetes</taxon>
        <taxon>Pseudonocardiales</taxon>
        <taxon>Pseudonocardiaceae</taxon>
        <taxon>Saccharopolyspora</taxon>
    </lineage>
</organism>
<protein>
    <submittedName>
        <fullName evidence="1">Uncharacterized protein</fullName>
    </submittedName>
</protein>
<dbReference type="GO" id="GO:0005524">
    <property type="term" value="F:ATP binding"/>
    <property type="evidence" value="ECO:0007669"/>
    <property type="project" value="InterPro"/>
</dbReference>
<dbReference type="GO" id="GO:0004222">
    <property type="term" value="F:metalloendopeptidase activity"/>
    <property type="evidence" value="ECO:0007669"/>
    <property type="project" value="InterPro"/>
</dbReference>